<comment type="caution">
    <text evidence="1">The sequence shown here is derived from an EMBL/GenBank/DDBJ whole genome shotgun (WGS) entry which is preliminary data.</text>
</comment>
<dbReference type="Proteomes" id="UP001174347">
    <property type="component" value="Unassembled WGS sequence"/>
</dbReference>
<evidence type="ECO:0000313" key="2">
    <source>
        <dbReference type="Proteomes" id="UP001174347"/>
    </source>
</evidence>
<protein>
    <submittedName>
        <fullName evidence="1">Uncharacterized protein</fullName>
    </submittedName>
</protein>
<accession>A0ABT8Q5I4</accession>
<organism evidence="1 2">
    <name type="scientific">Corynebacterium kefirresidentii</name>
    <dbReference type="NCBI Taxonomy" id="1979527"/>
    <lineage>
        <taxon>Bacteria</taxon>
        <taxon>Bacillati</taxon>
        <taxon>Actinomycetota</taxon>
        <taxon>Actinomycetes</taxon>
        <taxon>Mycobacteriales</taxon>
        <taxon>Corynebacteriaceae</taxon>
        <taxon>Corynebacterium</taxon>
    </lineage>
</organism>
<evidence type="ECO:0000313" key="1">
    <source>
        <dbReference type="EMBL" id="MDN8619691.1"/>
    </source>
</evidence>
<name>A0ABT8Q5I4_9CORY</name>
<dbReference type="RefSeq" id="WP_023021056.1">
    <property type="nucleotide sequence ID" value="NZ_CP175769.1"/>
</dbReference>
<reference evidence="1" key="1">
    <citation type="submission" date="2023-07" db="EMBL/GenBank/DDBJ databases">
        <title>Insights into the diversity of cutaneous corynebacteria.</title>
        <authorList>
            <person name="Bruggemann H."/>
            <person name="Poehlein A."/>
        </authorList>
    </citation>
    <scope>NUCLEOTIDE SEQUENCE</scope>
    <source>
        <strain evidence="1">P7_F1</strain>
    </source>
</reference>
<keyword evidence="2" id="KW-1185">Reference proteome</keyword>
<dbReference type="EMBL" id="JAUKFM010000002">
    <property type="protein sequence ID" value="MDN8619691.1"/>
    <property type="molecule type" value="Genomic_DNA"/>
</dbReference>
<proteinExistence type="predicted"/>
<gene>
    <name evidence="1" type="ORF">Q0N36_03710</name>
</gene>
<sequence length="52" mass="5666">MNNQDQAAQTIYHLVRNHLDIENDLSKIAATRIAQTLAQAGLLAAADYAEEA</sequence>